<keyword evidence="7" id="KW-0539">Nucleus</keyword>
<name>A0AAD7XL99_9STRA</name>
<reference evidence="10" key="1">
    <citation type="submission" date="2023-01" db="EMBL/GenBank/DDBJ databases">
        <title>Metagenome sequencing of chrysophaentin producing Chrysophaeum taylorii.</title>
        <authorList>
            <person name="Davison J."/>
            <person name="Bewley C."/>
        </authorList>
    </citation>
    <scope>NUCLEOTIDE SEQUENCE</scope>
    <source>
        <strain evidence="10">NIES-1699</strain>
    </source>
</reference>
<dbReference type="EMBL" id="JAQMWT010000526">
    <property type="protein sequence ID" value="KAJ8600210.1"/>
    <property type="molecule type" value="Genomic_DNA"/>
</dbReference>
<dbReference type="InterPro" id="IPR054559">
    <property type="entry name" value="PSMD12-CSN4-like_N"/>
</dbReference>
<organism evidence="10 11">
    <name type="scientific">Chrysophaeum taylorii</name>
    <dbReference type="NCBI Taxonomy" id="2483200"/>
    <lineage>
        <taxon>Eukaryota</taxon>
        <taxon>Sar</taxon>
        <taxon>Stramenopiles</taxon>
        <taxon>Ochrophyta</taxon>
        <taxon>Pelagophyceae</taxon>
        <taxon>Pelagomonadales</taxon>
        <taxon>Pelagomonadaceae</taxon>
        <taxon>Chrysophaeum</taxon>
    </lineage>
</organism>
<dbReference type="InterPro" id="IPR000717">
    <property type="entry name" value="PCI_dom"/>
</dbReference>
<comment type="similarity">
    <text evidence="3">Belongs to the CSN4 family.</text>
</comment>
<comment type="caution">
    <text evidence="10">The sequence shown here is derived from an EMBL/GenBank/DDBJ whole genome shotgun (WGS) entry which is preliminary data.</text>
</comment>
<dbReference type="Pfam" id="PF22241">
    <property type="entry name" value="PSMD12-CSN4_N"/>
    <property type="match status" value="1"/>
</dbReference>
<dbReference type="PANTHER" id="PTHR10855:SF2">
    <property type="entry name" value="COP9 SIGNALOSOME COMPLEX SUBUNIT 4"/>
    <property type="match status" value="1"/>
</dbReference>
<accession>A0AAD7XL99</accession>
<evidence type="ECO:0000256" key="3">
    <source>
        <dbReference type="ARBA" id="ARBA00010417"/>
    </source>
</evidence>
<comment type="subcellular location">
    <subcellularLocation>
        <location evidence="2">Cytoplasm</location>
    </subcellularLocation>
    <subcellularLocation>
        <location evidence="1">Nucleus</location>
    </subcellularLocation>
</comment>
<evidence type="ECO:0000256" key="4">
    <source>
        <dbReference type="ARBA" id="ARBA00014881"/>
    </source>
</evidence>
<keyword evidence="5" id="KW-0963">Cytoplasm</keyword>
<evidence type="ECO:0000313" key="11">
    <source>
        <dbReference type="Proteomes" id="UP001230188"/>
    </source>
</evidence>
<dbReference type="Pfam" id="PF01399">
    <property type="entry name" value="PCI"/>
    <property type="match status" value="1"/>
</dbReference>
<keyword evidence="6" id="KW-0736">Signalosome</keyword>
<dbReference type="GO" id="GO:0008180">
    <property type="term" value="C:COP9 signalosome"/>
    <property type="evidence" value="ECO:0007669"/>
    <property type="project" value="UniProtKB-KW"/>
</dbReference>
<evidence type="ECO:0000256" key="5">
    <source>
        <dbReference type="ARBA" id="ARBA00022490"/>
    </source>
</evidence>
<dbReference type="PANTHER" id="PTHR10855">
    <property type="entry name" value="26S PROTEASOME NON-ATPASE REGULATORY SUBUNIT 12/COP9 SIGNALOSOME COMPLEX SUBUNIT 4"/>
    <property type="match status" value="1"/>
</dbReference>
<keyword evidence="11" id="KW-1185">Reference proteome</keyword>
<dbReference type="Proteomes" id="UP001230188">
    <property type="component" value="Unassembled WGS sequence"/>
</dbReference>
<dbReference type="SMART" id="SM00088">
    <property type="entry name" value="PINT"/>
    <property type="match status" value="1"/>
</dbReference>
<feature type="compositionally biased region" description="Low complexity" evidence="8">
    <location>
        <begin position="408"/>
        <end position="417"/>
    </location>
</feature>
<evidence type="ECO:0000313" key="10">
    <source>
        <dbReference type="EMBL" id="KAJ8600210.1"/>
    </source>
</evidence>
<feature type="domain" description="PCI" evidence="9">
    <location>
        <begin position="194"/>
        <end position="373"/>
    </location>
</feature>
<dbReference type="Gene3D" id="1.10.10.10">
    <property type="entry name" value="Winged helix-like DNA-binding domain superfamily/Winged helix DNA-binding domain"/>
    <property type="match status" value="1"/>
</dbReference>
<evidence type="ECO:0000256" key="6">
    <source>
        <dbReference type="ARBA" id="ARBA00022790"/>
    </source>
</evidence>
<evidence type="ECO:0000256" key="1">
    <source>
        <dbReference type="ARBA" id="ARBA00004123"/>
    </source>
</evidence>
<dbReference type="GO" id="GO:0005829">
    <property type="term" value="C:cytosol"/>
    <property type="evidence" value="ECO:0007669"/>
    <property type="project" value="TreeGrafter"/>
</dbReference>
<evidence type="ECO:0000259" key="9">
    <source>
        <dbReference type="PROSITE" id="PS50250"/>
    </source>
</evidence>
<evidence type="ECO:0000256" key="7">
    <source>
        <dbReference type="ARBA" id="ARBA00023242"/>
    </source>
</evidence>
<dbReference type="AlphaFoldDB" id="A0AAD7XL99"/>
<feature type="compositionally biased region" description="Pro residues" evidence="8">
    <location>
        <begin position="418"/>
        <end position="428"/>
    </location>
</feature>
<sequence>MAEAQLAALVSSSLNPTERAAQFAELIDECIGGEDVGSLQLILEKLVSDEVPQVVSRSAVSHYANAVRMLRSGEALEAACQHALRTLAPQVSSFEESDARLRHALFDALLGQGSFKEAACVLAGINMETSQRVYSDVEKASTYVKIAETFLEDDESVDAETFVTRASGLMHAVPGDDWALQLRYRVTLARTLDARRKFLDAAMRYYELSQARHREVATDELVALLSKAVTCAVLGNAGPQRSRILAMLYKDERVGSHMEPSPEYAPHATLLKKMCTGQLVTKHDIAAFEATLLPHQKALQADGLTIPDRATIQHNLVAVSRIYDNISLSQLGLLLEIEPHKAERVASRMIAEGRLPGATIDQVDSDILFSPPQTPLHAFDLNIAHVCADVNAVYDKVDKLLEAYQDTTTNTTNGGAPPQDPVPMVPAP</sequence>
<dbReference type="InterPro" id="IPR040134">
    <property type="entry name" value="PSMD12/CSN4"/>
</dbReference>
<evidence type="ECO:0000256" key="2">
    <source>
        <dbReference type="ARBA" id="ARBA00004496"/>
    </source>
</evidence>
<protein>
    <recommendedName>
        <fullName evidence="4">COP9 signalosome complex subunit 4</fullName>
    </recommendedName>
</protein>
<evidence type="ECO:0000256" key="8">
    <source>
        <dbReference type="SAM" id="MobiDB-lite"/>
    </source>
</evidence>
<proteinExistence type="inferred from homology"/>
<dbReference type="InterPro" id="IPR036388">
    <property type="entry name" value="WH-like_DNA-bd_sf"/>
</dbReference>
<dbReference type="PROSITE" id="PS50250">
    <property type="entry name" value="PCI"/>
    <property type="match status" value="1"/>
</dbReference>
<dbReference type="SUPFAM" id="SSF46785">
    <property type="entry name" value="Winged helix' DNA-binding domain"/>
    <property type="match status" value="1"/>
</dbReference>
<dbReference type="InterPro" id="IPR036390">
    <property type="entry name" value="WH_DNA-bd_sf"/>
</dbReference>
<feature type="region of interest" description="Disordered" evidence="8">
    <location>
        <begin position="408"/>
        <end position="428"/>
    </location>
</feature>
<gene>
    <name evidence="10" type="ORF">CTAYLR_001916</name>
</gene>